<evidence type="ECO:0000313" key="6">
    <source>
        <dbReference type="Proteomes" id="UP000309601"/>
    </source>
</evidence>
<protein>
    <submittedName>
        <fullName evidence="5">tRNA isopentenyltransferase</fullName>
    </submittedName>
</protein>
<dbReference type="Gene3D" id="3.30.160.60">
    <property type="entry name" value="Classic Zinc Finger"/>
    <property type="match status" value="1"/>
</dbReference>
<dbReference type="GO" id="GO:0005739">
    <property type="term" value="C:mitochondrion"/>
    <property type="evidence" value="ECO:0007669"/>
    <property type="project" value="TreeGrafter"/>
</dbReference>
<proteinExistence type="inferred from homology"/>
<reference evidence="5 6" key="1">
    <citation type="submission" date="2019-03" db="EMBL/GenBank/DDBJ databases">
        <title>Sequencing 25 genomes of Wallemia mellicola.</title>
        <authorList>
            <person name="Gostincar C."/>
        </authorList>
    </citation>
    <scope>NUCLEOTIDE SEQUENCE [LARGE SCALE GENOMIC DNA]</scope>
    <source>
        <strain evidence="5 6">EXF-1274</strain>
    </source>
</reference>
<keyword evidence="4" id="KW-0067">ATP-binding</keyword>
<comment type="caution">
    <text evidence="5">The sequence shown here is derived from an EMBL/GenBank/DDBJ whole genome shotgun (WGS) entry which is preliminary data.</text>
</comment>
<dbReference type="PANTHER" id="PTHR11088:SF89">
    <property type="entry name" value="TRNA DIMETHYLALLYLTRANSFERASE"/>
    <property type="match status" value="1"/>
</dbReference>
<dbReference type="InterPro" id="IPR039657">
    <property type="entry name" value="Dimethylallyltransferase"/>
</dbReference>
<dbReference type="Gene3D" id="3.40.50.300">
    <property type="entry name" value="P-loop containing nucleotide triphosphate hydrolases"/>
    <property type="match status" value="1"/>
</dbReference>
<dbReference type="InterPro" id="IPR027417">
    <property type="entry name" value="P-loop_NTPase"/>
</dbReference>
<dbReference type="GO" id="GO:0005524">
    <property type="term" value="F:ATP binding"/>
    <property type="evidence" value="ECO:0007669"/>
    <property type="project" value="UniProtKB-KW"/>
</dbReference>
<gene>
    <name evidence="5" type="ORF">E3Q02_02211</name>
</gene>
<sequence length="486" mass="55512">MKKSVISVIGSTATGKSDLAVHLAKLFKGEVINADSMQVYKGLDVITNKISESDKRGVNHHLMSFLDRDKEYAIPHFMADSTSLINSMAENDILPVVAGGTHYYIHHLLFANKLIKNESPASRSLPDVPSPSYVDIISVLSENDQKLAMKLPEINEADYDASDERGVPLYARLHSILSQIDPPAASRWHIRDFRKVKRSLEIIWEHGKRRSDIENEQKAQQDDSLLQTRYKNLVFWVYTDPEVLSKRLERRVEKMTEKPKQGLLNEIEEMRALENEFRVGGEQDYTRGIFQAIGQCESRYKEFDAYFKATNSQDRDVAFKNGLELMKIATRQYATKQLKWIQNKLIPEILAHQESAQKVGNPSSVYVYMVDSSDISQWDERVTKPASEILEKFLKDDTLPDPRTYSETANKLFAKQSLQAVSNAERGYRKVICEVCTTDPHNPVMLGEGLEYENHLRSKAHKAKTRPKATRPSDAEIARLRALKNR</sequence>
<dbReference type="AlphaFoldDB" id="A0AB38MJD8"/>
<accession>A0AB38MJD8</accession>
<evidence type="ECO:0000256" key="1">
    <source>
        <dbReference type="ARBA" id="ARBA00005842"/>
    </source>
</evidence>
<evidence type="ECO:0000313" key="5">
    <source>
        <dbReference type="EMBL" id="TIC65423.1"/>
    </source>
</evidence>
<evidence type="ECO:0000256" key="2">
    <source>
        <dbReference type="ARBA" id="ARBA00022679"/>
    </source>
</evidence>
<dbReference type="GO" id="GO:0006400">
    <property type="term" value="P:tRNA modification"/>
    <property type="evidence" value="ECO:0007669"/>
    <property type="project" value="TreeGrafter"/>
</dbReference>
<name>A0AB38MJD8_9BASI</name>
<evidence type="ECO:0000256" key="4">
    <source>
        <dbReference type="ARBA" id="ARBA00022840"/>
    </source>
</evidence>
<dbReference type="HAMAP" id="MF_00185">
    <property type="entry name" value="IPP_trans"/>
    <property type="match status" value="1"/>
</dbReference>
<dbReference type="EMBL" id="SPRW01000021">
    <property type="protein sequence ID" value="TIC65423.1"/>
    <property type="molecule type" value="Genomic_DNA"/>
</dbReference>
<dbReference type="Gene3D" id="1.10.20.140">
    <property type="match status" value="1"/>
</dbReference>
<evidence type="ECO:0000256" key="3">
    <source>
        <dbReference type="ARBA" id="ARBA00022741"/>
    </source>
</evidence>
<keyword evidence="2" id="KW-0808">Transferase</keyword>
<dbReference type="Proteomes" id="UP000309601">
    <property type="component" value="Unassembled WGS sequence"/>
</dbReference>
<keyword evidence="3" id="KW-0547">Nucleotide-binding</keyword>
<dbReference type="SUPFAM" id="SSF52540">
    <property type="entry name" value="P-loop containing nucleoside triphosphate hydrolases"/>
    <property type="match status" value="2"/>
</dbReference>
<comment type="similarity">
    <text evidence="1">Belongs to the IPP transferase family.</text>
</comment>
<organism evidence="5 6">
    <name type="scientific">Wallemia mellicola</name>
    <dbReference type="NCBI Taxonomy" id="1708541"/>
    <lineage>
        <taxon>Eukaryota</taxon>
        <taxon>Fungi</taxon>
        <taxon>Dikarya</taxon>
        <taxon>Basidiomycota</taxon>
        <taxon>Wallemiomycotina</taxon>
        <taxon>Wallemiomycetes</taxon>
        <taxon>Wallemiales</taxon>
        <taxon>Wallemiaceae</taxon>
        <taxon>Wallemia</taxon>
    </lineage>
</organism>
<dbReference type="InterPro" id="IPR018022">
    <property type="entry name" value="IPT"/>
</dbReference>
<dbReference type="GO" id="GO:0052381">
    <property type="term" value="F:tRNA dimethylallyltransferase activity"/>
    <property type="evidence" value="ECO:0007669"/>
    <property type="project" value="InterPro"/>
</dbReference>
<dbReference type="Pfam" id="PF01715">
    <property type="entry name" value="IPPT"/>
    <property type="match status" value="1"/>
</dbReference>
<dbReference type="PANTHER" id="PTHR11088">
    <property type="entry name" value="TRNA DIMETHYLALLYLTRANSFERASE"/>
    <property type="match status" value="1"/>
</dbReference>